<dbReference type="HOGENOM" id="CLU_715710_0_0_1"/>
<feature type="compositionally biased region" description="Acidic residues" evidence="1">
    <location>
        <begin position="216"/>
        <end position="235"/>
    </location>
</feature>
<dbReference type="EMBL" id="GL996528">
    <property type="protein sequence ID" value="EGV60297.1"/>
    <property type="molecule type" value="Genomic_DNA"/>
</dbReference>
<dbReference type="GeneID" id="18249238"/>
<evidence type="ECO:0000256" key="1">
    <source>
        <dbReference type="SAM" id="MobiDB-lite"/>
    </source>
</evidence>
<dbReference type="KEGG" id="cten:18249238"/>
<protein>
    <recommendedName>
        <fullName evidence="2">Arrestin C-terminal-like domain-containing protein</fullName>
    </recommendedName>
</protein>
<dbReference type="OrthoDB" id="2333384at2759"/>
<sequence>MVPLAKGLKLKRVVCEIVQHHHVSSMVESSPEFENIIGTQQIYGKLTDDQLSSDCWEFSCNYRVPSRLQELTQTCTLNHELIQVRHRLRIVIHIQNPDGRTSELRANLPVTIYISSNIGHVYGNHAEVDPVTGVVNLSKNIDDPVFKRDRKCAMSSVNTPLMSPIGSPVASPLQTPLMSPVGSQSDLSGMLQFSAHTPLLSAFPTSILPRGSNLEVEGEEEEEDEEGGSEEDELSNMDPPPPLYEQSKFDKIYDISSPKSPSEQLGMSQMSGGYFDLSSSAIHTRVQSSIDLNVLSKVPSYNEAVEEDDDGSRYPMSPSYDPSIPFTQHSMLSGSNSSLSASLISSHGSLSNLNMNQSRDFSVHQRTRSSFKLNLPKKNTTSRDSR</sequence>
<feature type="domain" description="Arrestin C-terminal-like" evidence="2">
    <location>
        <begin position="5"/>
        <end position="116"/>
    </location>
</feature>
<accession>G3BDG6</accession>
<dbReference type="Proteomes" id="UP000000707">
    <property type="component" value="Unassembled WGS sequence"/>
</dbReference>
<name>G3BDG6_CANTC</name>
<dbReference type="Pfam" id="PF02752">
    <property type="entry name" value="Arrestin_C"/>
    <property type="match status" value="1"/>
</dbReference>
<keyword evidence="4" id="KW-1185">Reference proteome</keyword>
<gene>
    <name evidence="3" type="ORF">CANTEDRAFT_127408</name>
</gene>
<organism evidence="4">
    <name type="scientific">Candida tenuis (strain ATCC 10573 / BCRC 21748 / CBS 615 / JCM 9827 / NBRC 10315 / NRRL Y-1498 / VKM Y-70)</name>
    <name type="common">Yeast</name>
    <name type="synonym">Yamadazyma tenuis</name>
    <dbReference type="NCBI Taxonomy" id="590646"/>
    <lineage>
        <taxon>Eukaryota</taxon>
        <taxon>Fungi</taxon>
        <taxon>Dikarya</taxon>
        <taxon>Ascomycota</taxon>
        <taxon>Saccharomycotina</taxon>
        <taxon>Pichiomycetes</taxon>
        <taxon>Debaryomycetaceae</taxon>
        <taxon>Yamadazyma</taxon>
    </lineage>
</organism>
<proteinExistence type="predicted"/>
<feature type="region of interest" description="Disordered" evidence="1">
    <location>
        <begin position="303"/>
        <end position="322"/>
    </location>
</feature>
<feature type="region of interest" description="Disordered" evidence="1">
    <location>
        <begin position="354"/>
        <end position="386"/>
    </location>
</feature>
<dbReference type="InterPro" id="IPR011022">
    <property type="entry name" value="Arrestin_C-like"/>
</dbReference>
<evidence type="ECO:0000313" key="3">
    <source>
        <dbReference type="EMBL" id="EGV60297.1"/>
    </source>
</evidence>
<evidence type="ECO:0000313" key="4">
    <source>
        <dbReference type="Proteomes" id="UP000000707"/>
    </source>
</evidence>
<dbReference type="AlphaFoldDB" id="G3BDG6"/>
<evidence type="ECO:0000259" key="2">
    <source>
        <dbReference type="Pfam" id="PF02752"/>
    </source>
</evidence>
<feature type="region of interest" description="Disordered" evidence="1">
    <location>
        <begin position="210"/>
        <end position="246"/>
    </location>
</feature>
<reference evidence="3 4" key="1">
    <citation type="journal article" date="2011" name="Proc. Natl. Acad. Sci. U.S.A.">
        <title>Comparative genomics of xylose-fermenting fungi for enhanced biofuel production.</title>
        <authorList>
            <person name="Wohlbach D.J."/>
            <person name="Kuo A."/>
            <person name="Sato T.K."/>
            <person name="Potts K.M."/>
            <person name="Salamov A.A."/>
            <person name="LaButti K.M."/>
            <person name="Sun H."/>
            <person name="Clum A."/>
            <person name="Pangilinan J.L."/>
            <person name="Lindquist E.A."/>
            <person name="Lucas S."/>
            <person name="Lapidus A."/>
            <person name="Jin M."/>
            <person name="Gunawan C."/>
            <person name="Balan V."/>
            <person name="Dale B.E."/>
            <person name="Jeffries T.W."/>
            <person name="Zinkel R."/>
            <person name="Barry K.W."/>
            <person name="Grigoriev I.V."/>
            <person name="Gasch A.P."/>
        </authorList>
    </citation>
    <scope>NUCLEOTIDE SEQUENCE [LARGE SCALE GENOMIC DNA]</scope>
    <source>
        <strain evidence="4">ATCC 10573 / BCRC 21748 / CBS 615 / JCM 9827 / NBRC 10315 / NRRL Y-1498 / VKM Y-70</strain>
    </source>
</reference>